<reference evidence="10 11" key="1">
    <citation type="journal article" date="2018" name="IMA Fungus">
        <title>IMA Genome-F 10: Nine draft genome sequences of Claviceps purpurea s.lat., including C. arundinis, C. humidiphila, and C. cf. spartinae, pseudomolecules for the pitch canker pathogen Fusarium circinatum, draft genome of Davidsoniella eucalypti, Grosmannia galeiformis, Quambalaria eucalypti, and Teratosphaeria destructans.</title>
        <authorList>
            <person name="Wingfield B.D."/>
            <person name="Liu M."/>
            <person name="Nguyen H.D."/>
            <person name="Lane F.A."/>
            <person name="Morgan S.W."/>
            <person name="De Vos L."/>
            <person name="Wilken P.M."/>
            <person name="Duong T.A."/>
            <person name="Aylward J."/>
            <person name="Coetzee M.P."/>
            <person name="Dadej K."/>
            <person name="De Beer Z.W."/>
            <person name="Findlay W."/>
            <person name="Havenga M."/>
            <person name="Kolarik M."/>
            <person name="Menzies J.G."/>
            <person name="Naidoo K."/>
            <person name="Pochopski O."/>
            <person name="Shoukouhi P."/>
            <person name="Santana Q.C."/>
            <person name="Seifert K.A."/>
            <person name="Soal N."/>
            <person name="Steenkamp E.T."/>
            <person name="Tatham C.T."/>
            <person name="van der Nest M.A."/>
            <person name="Wingfield M.J."/>
        </authorList>
    </citation>
    <scope>NUCLEOTIDE SEQUENCE [LARGE SCALE GENOMIC DNA]</scope>
    <source>
        <strain evidence="10">CMW44962</strain>
    </source>
</reference>
<dbReference type="FunFam" id="1.20.1250.20:FF:000134">
    <property type="entry name" value="MFS sugar transporter protein"/>
    <property type="match status" value="1"/>
</dbReference>
<evidence type="ECO:0000313" key="10">
    <source>
        <dbReference type="EMBL" id="KAH9838093.1"/>
    </source>
</evidence>
<keyword evidence="5 8" id="KW-1133">Transmembrane helix</keyword>
<dbReference type="Pfam" id="PF00083">
    <property type="entry name" value="Sugar_tr"/>
    <property type="match status" value="1"/>
</dbReference>
<evidence type="ECO:0000256" key="1">
    <source>
        <dbReference type="ARBA" id="ARBA00004141"/>
    </source>
</evidence>
<keyword evidence="6 8" id="KW-0472">Membrane</keyword>
<feature type="transmembrane region" description="Helical" evidence="8">
    <location>
        <begin position="120"/>
        <end position="137"/>
    </location>
</feature>
<feature type="transmembrane region" description="Helical" evidence="8">
    <location>
        <begin position="494"/>
        <end position="513"/>
    </location>
</feature>
<evidence type="ECO:0000256" key="4">
    <source>
        <dbReference type="ARBA" id="ARBA00022692"/>
    </source>
</evidence>
<dbReference type="InterPro" id="IPR005828">
    <property type="entry name" value="MFS_sugar_transport-like"/>
</dbReference>
<evidence type="ECO:0000256" key="5">
    <source>
        <dbReference type="ARBA" id="ARBA00022989"/>
    </source>
</evidence>
<dbReference type="Proteomes" id="UP001138500">
    <property type="component" value="Unassembled WGS sequence"/>
</dbReference>
<dbReference type="AlphaFoldDB" id="A0A9W7SX48"/>
<dbReference type="Gene3D" id="1.20.1250.20">
    <property type="entry name" value="MFS general substrate transporter like domains"/>
    <property type="match status" value="1"/>
</dbReference>
<dbReference type="PRINTS" id="PR00171">
    <property type="entry name" value="SUGRTRNSPORT"/>
</dbReference>
<dbReference type="InterPro" id="IPR003663">
    <property type="entry name" value="Sugar/inositol_transpt"/>
</dbReference>
<keyword evidence="4 8" id="KW-0812">Transmembrane</keyword>
<evidence type="ECO:0000256" key="3">
    <source>
        <dbReference type="ARBA" id="ARBA00022448"/>
    </source>
</evidence>
<feature type="domain" description="Major facilitator superfamily (MFS) profile" evidence="9">
    <location>
        <begin position="82"/>
        <end position="518"/>
    </location>
</feature>
<reference evidence="10 11" key="2">
    <citation type="journal article" date="2021" name="Curr. Genet.">
        <title>Genetic response to nitrogen starvation in the aggressive Eucalyptus foliar pathogen Teratosphaeria destructans.</title>
        <authorList>
            <person name="Havenga M."/>
            <person name="Wingfield B.D."/>
            <person name="Wingfield M.J."/>
            <person name="Dreyer L.L."/>
            <person name="Roets F."/>
            <person name="Aylward J."/>
        </authorList>
    </citation>
    <scope>NUCLEOTIDE SEQUENCE [LARGE SCALE GENOMIC DNA]</scope>
    <source>
        <strain evidence="10">CMW44962</strain>
    </source>
</reference>
<dbReference type="InterPro" id="IPR050814">
    <property type="entry name" value="Myo-inositol_Transporter"/>
</dbReference>
<feature type="transmembrane region" description="Helical" evidence="8">
    <location>
        <begin position="394"/>
        <end position="416"/>
    </location>
</feature>
<dbReference type="PROSITE" id="PS00216">
    <property type="entry name" value="SUGAR_TRANSPORT_1"/>
    <property type="match status" value="1"/>
</dbReference>
<organism evidence="10 11">
    <name type="scientific">Teratosphaeria destructans</name>
    <dbReference type="NCBI Taxonomy" id="418781"/>
    <lineage>
        <taxon>Eukaryota</taxon>
        <taxon>Fungi</taxon>
        <taxon>Dikarya</taxon>
        <taxon>Ascomycota</taxon>
        <taxon>Pezizomycotina</taxon>
        <taxon>Dothideomycetes</taxon>
        <taxon>Dothideomycetidae</taxon>
        <taxon>Mycosphaerellales</taxon>
        <taxon>Teratosphaeriaceae</taxon>
        <taxon>Teratosphaeria</taxon>
    </lineage>
</organism>
<dbReference type="NCBIfam" id="TIGR00879">
    <property type="entry name" value="SP"/>
    <property type="match status" value="1"/>
</dbReference>
<dbReference type="GO" id="GO:0015791">
    <property type="term" value="P:polyol transmembrane transport"/>
    <property type="evidence" value="ECO:0007669"/>
    <property type="project" value="UniProtKB-ARBA"/>
</dbReference>
<keyword evidence="3 7" id="KW-0813">Transport</keyword>
<dbReference type="OrthoDB" id="6339427at2759"/>
<dbReference type="InterPro" id="IPR005829">
    <property type="entry name" value="Sugar_transporter_CS"/>
</dbReference>
<dbReference type="EMBL" id="RIBY02000757">
    <property type="protein sequence ID" value="KAH9838093.1"/>
    <property type="molecule type" value="Genomic_DNA"/>
</dbReference>
<dbReference type="GO" id="GO:0015798">
    <property type="term" value="P:myo-inositol transport"/>
    <property type="evidence" value="ECO:0007669"/>
    <property type="project" value="UniProtKB-ARBA"/>
</dbReference>
<feature type="transmembrane region" description="Helical" evidence="8">
    <location>
        <begin position="235"/>
        <end position="256"/>
    </location>
</feature>
<feature type="transmembrane region" description="Helical" evidence="8">
    <location>
        <begin position="177"/>
        <end position="195"/>
    </location>
</feature>
<keyword evidence="11" id="KW-1185">Reference proteome</keyword>
<sequence length="582" mass="64236">MESKPASDSTPPGDMKEHIEHDVSDLPSTTLDATNGNDLFNVAKHERPQVDAFIDRLEAQLHHSTLTPPRITIPPRWFTATMVVFASLGGLLFGLDQSLISGALLFLPHDLHLDAQQESFVSSGVPLGAIAGAVMLIPANEYLGRRRAIILALALYTLGAALEAGAISYPMMLVGRLILGLGVGIETGTVPVYVAESVERKYRGNLVSAYQMNIALGEVLGYVVAAIFLDVPGNWRYILGASVVFSTIMWAGMLILPESPRFLLHKGQQLQAYQVWKHIRGVDTFDAKAEFYVMVRIAETEEREMKAKRAVTKFVWLDFVKVPRARRAIVYANIMILLGQFVGINGIMYYMATLMQQVGFDTADATYMSMVGGGALFLGTIPAIFYMERFGRRFWAMTMLPGCLIGLALIGANYQLDATTNPAGVQGLYLGGVIVYMLFYGPYACLTWVIPSDVYPTYLRSYGMATSDAMVFLGSFIVTYNFAAMQAAMTKTGLMLGFFGGITVLGWFYQLFFMPEVKDMTLEEVGIVFSTPTRQLVRENIANTQRTASLALHGRFREALFRDKSREHGAHLTQTTGEKTDV</sequence>
<evidence type="ECO:0000313" key="11">
    <source>
        <dbReference type="Proteomes" id="UP001138500"/>
    </source>
</evidence>
<comment type="subcellular location">
    <subcellularLocation>
        <location evidence="1">Membrane</location>
        <topology evidence="1">Multi-pass membrane protein</topology>
    </subcellularLocation>
</comment>
<dbReference type="InterPro" id="IPR020846">
    <property type="entry name" value="MFS_dom"/>
</dbReference>
<feature type="transmembrane region" description="Helical" evidence="8">
    <location>
        <begin position="149"/>
        <end position="171"/>
    </location>
</feature>
<feature type="transmembrane region" description="Helical" evidence="8">
    <location>
        <begin position="77"/>
        <end position="100"/>
    </location>
</feature>
<evidence type="ECO:0000259" key="9">
    <source>
        <dbReference type="PROSITE" id="PS50850"/>
    </source>
</evidence>
<dbReference type="PROSITE" id="PS50850">
    <property type="entry name" value="MFS"/>
    <property type="match status" value="1"/>
</dbReference>
<feature type="transmembrane region" description="Helical" evidence="8">
    <location>
        <begin position="328"/>
        <end position="352"/>
    </location>
</feature>
<evidence type="ECO:0000256" key="2">
    <source>
        <dbReference type="ARBA" id="ARBA00010992"/>
    </source>
</evidence>
<feature type="transmembrane region" description="Helical" evidence="8">
    <location>
        <begin position="462"/>
        <end position="482"/>
    </location>
</feature>
<gene>
    <name evidence="10" type="ORF">Tdes44962_MAKER08291</name>
</gene>
<proteinExistence type="inferred from homology"/>
<comment type="caution">
    <text evidence="10">The sequence shown here is derived from an EMBL/GenBank/DDBJ whole genome shotgun (WGS) entry which is preliminary data.</text>
</comment>
<feature type="transmembrane region" description="Helical" evidence="8">
    <location>
        <begin position="207"/>
        <end position="229"/>
    </location>
</feature>
<dbReference type="InterPro" id="IPR036259">
    <property type="entry name" value="MFS_trans_sf"/>
</dbReference>
<evidence type="ECO:0000256" key="6">
    <source>
        <dbReference type="ARBA" id="ARBA00023136"/>
    </source>
</evidence>
<dbReference type="PANTHER" id="PTHR48020:SF9">
    <property type="entry name" value="MAJOR FACILITATOR SUPERFAMILY (MFS) PROFILE DOMAIN-CONTAINING PROTEIN"/>
    <property type="match status" value="1"/>
</dbReference>
<dbReference type="SUPFAM" id="SSF103473">
    <property type="entry name" value="MFS general substrate transporter"/>
    <property type="match status" value="1"/>
</dbReference>
<accession>A0A9W7SX48</accession>
<dbReference type="PANTHER" id="PTHR48020">
    <property type="entry name" value="PROTON MYO-INOSITOL COTRANSPORTER"/>
    <property type="match status" value="1"/>
</dbReference>
<dbReference type="GO" id="GO:0022857">
    <property type="term" value="F:transmembrane transporter activity"/>
    <property type="evidence" value="ECO:0007669"/>
    <property type="project" value="InterPro"/>
</dbReference>
<feature type="transmembrane region" description="Helical" evidence="8">
    <location>
        <begin position="367"/>
        <end position="387"/>
    </location>
</feature>
<dbReference type="PROSITE" id="PS00217">
    <property type="entry name" value="SUGAR_TRANSPORT_2"/>
    <property type="match status" value="1"/>
</dbReference>
<evidence type="ECO:0000256" key="8">
    <source>
        <dbReference type="SAM" id="Phobius"/>
    </source>
</evidence>
<comment type="similarity">
    <text evidence="2 7">Belongs to the major facilitator superfamily. Sugar transporter (TC 2.A.1.1) family.</text>
</comment>
<feature type="transmembrane region" description="Helical" evidence="8">
    <location>
        <begin position="428"/>
        <end position="450"/>
    </location>
</feature>
<name>A0A9W7SX48_9PEZI</name>
<dbReference type="GO" id="GO:0016020">
    <property type="term" value="C:membrane"/>
    <property type="evidence" value="ECO:0007669"/>
    <property type="project" value="UniProtKB-SubCell"/>
</dbReference>
<protein>
    <submittedName>
        <fullName evidence="10">Inositol transporter 1</fullName>
    </submittedName>
</protein>
<evidence type="ECO:0000256" key="7">
    <source>
        <dbReference type="RuleBase" id="RU003346"/>
    </source>
</evidence>